<gene>
    <name evidence="4" type="ORF">MOQ_005340</name>
</gene>
<dbReference type="InterPro" id="IPR055239">
    <property type="entry name" value="TS_C"/>
</dbReference>
<evidence type="ECO:0000313" key="4">
    <source>
        <dbReference type="EMBL" id="EKF30837.1"/>
    </source>
</evidence>
<evidence type="ECO:0000256" key="1">
    <source>
        <dbReference type="SAM" id="MobiDB-lite"/>
    </source>
</evidence>
<dbReference type="InterPro" id="IPR011040">
    <property type="entry name" value="Sialidase"/>
</dbReference>
<organism evidence="4 5">
    <name type="scientific">Trypanosoma cruzi marinkellei</name>
    <dbReference type="NCBI Taxonomy" id="85056"/>
    <lineage>
        <taxon>Eukaryota</taxon>
        <taxon>Discoba</taxon>
        <taxon>Euglenozoa</taxon>
        <taxon>Kinetoplastea</taxon>
        <taxon>Metakinetoplastina</taxon>
        <taxon>Trypanosomatida</taxon>
        <taxon>Trypanosomatidae</taxon>
        <taxon>Trypanosoma</taxon>
        <taxon>Schizotrypanum</taxon>
    </lineage>
</organism>
<dbReference type="PRINTS" id="PR01803">
    <property type="entry name" value="TCSIALIDASE"/>
</dbReference>
<dbReference type="SUPFAM" id="SSF50939">
    <property type="entry name" value="Sialidases"/>
    <property type="match status" value="1"/>
</dbReference>
<evidence type="ECO:0000313" key="5">
    <source>
        <dbReference type="Proteomes" id="UP000007350"/>
    </source>
</evidence>
<feature type="domain" description="Sialidase" evidence="2">
    <location>
        <begin position="1"/>
        <end position="113"/>
    </location>
</feature>
<evidence type="ECO:0000259" key="3">
    <source>
        <dbReference type="Pfam" id="PF22925"/>
    </source>
</evidence>
<dbReference type="InterPro" id="IPR013320">
    <property type="entry name" value="ConA-like_dom_sf"/>
</dbReference>
<dbReference type="SUPFAM" id="SSF49899">
    <property type="entry name" value="Concanavalin A-like lectins/glucanases"/>
    <property type="match status" value="1"/>
</dbReference>
<evidence type="ECO:0000259" key="2">
    <source>
        <dbReference type="Pfam" id="PF13859"/>
    </source>
</evidence>
<sequence length="469" mass="50679">MVTYCEDGRKVFESRGMGKMWTKAVRTLLGVWLNPQSAVFWDESLRVGAIITETVGEKKVMLYTWRGHASGKKRSTVLYLWVADKNSRLHLGPVAVDKAANWMLASIVPNSDGNLRFLQRRASERIRAVSLAYLAEELKTIKSTLSTWAQLDLSFSKLSTPTVGLVGLLSNASSGNVTWIDEYRCVNAIATETARVKNGFDFTVPGFMAVWSISRWGPNNQYCLVNYDFNILATVTIYQVAKGSTPLLGASLGDTGGKKFTGLSYSMNKILETVLNGTKTAKDSTWETGREHRVAPMLQGGNKGSVYVDGVIVGRPETIPTVGTLGHEITRLFFGGEGDANSNVTVTNVFLYNRPLNSTDMRAINERIPVSTSDPEPQVEDAPQTTAPVLSAVPAVPGPEKTSTAPGRTNVGRAVNTQNALAESLTSAGNEGMTLETSNGGANDDAGSAYRSGLLLLLLLLGLWRFAAA</sequence>
<dbReference type="Proteomes" id="UP000007350">
    <property type="component" value="Unassembled WGS sequence"/>
</dbReference>
<dbReference type="Gene3D" id="2.120.10.10">
    <property type="match status" value="1"/>
</dbReference>
<dbReference type="InterPro" id="IPR036278">
    <property type="entry name" value="Sialidase_sf"/>
</dbReference>
<comment type="caution">
    <text evidence="4">The sequence shown here is derived from an EMBL/GenBank/DDBJ whole genome shotgun (WGS) entry which is preliminary data.</text>
</comment>
<protein>
    <submittedName>
        <fullName evidence="4">Trans-sialidase, putative</fullName>
    </submittedName>
</protein>
<dbReference type="Pfam" id="PF11052">
    <property type="entry name" value="Tr-sialidase_C"/>
    <property type="match status" value="1"/>
</dbReference>
<dbReference type="GO" id="GO:0004308">
    <property type="term" value="F:exo-alpha-sialidase activity"/>
    <property type="evidence" value="ECO:0007669"/>
    <property type="project" value="InterPro"/>
</dbReference>
<dbReference type="AlphaFoldDB" id="K2NPP5"/>
<accession>K2NPP5</accession>
<dbReference type="Gene3D" id="2.60.120.200">
    <property type="match status" value="1"/>
</dbReference>
<dbReference type="Pfam" id="PF13859">
    <property type="entry name" value="BNR_3"/>
    <property type="match status" value="1"/>
</dbReference>
<keyword evidence="5" id="KW-1185">Reference proteome</keyword>
<reference evidence="4 5" key="1">
    <citation type="journal article" date="2012" name="BMC Genomics">
        <title>Comparative genomic analysis of human infective Trypanosoma cruzi lineages with the bat-restricted subspecies T. cruzi marinkellei.</title>
        <authorList>
            <person name="Franzen O."/>
            <person name="Talavera-Lopez C."/>
            <person name="Ochaya S."/>
            <person name="Butler C.E."/>
            <person name="Messenger L.A."/>
            <person name="Lewis M.D."/>
            <person name="Llewellyn M.S."/>
            <person name="Marinkelle C.J."/>
            <person name="Tyler K.M."/>
            <person name="Miles M.A."/>
            <person name="Andersson B."/>
        </authorList>
    </citation>
    <scope>NUCLEOTIDE SEQUENCE [LARGE SCALE GENOMIC DNA]</scope>
    <source>
        <strain evidence="4 5">B7</strain>
    </source>
</reference>
<dbReference type="Pfam" id="PF22925">
    <property type="entry name" value="TS_C"/>
    <property type="match status" value="1"/>
</dbReference>
<feature type="domain" description="Trans-sialidase C-terminal" evidence="3">
    <location>
        <begin position="161"/>
        <end position="358"/>
    </location>
</feature>
<dbReference type="InterPro" id="IPR008377">
    <property type="entry name" value="Sialidase_trypan"/>
</dbReference>
<dbReference type="CDD" id="cd15482">
    <property type="entry name" value="Sialidase_non-viral"/>
    <property type="match status" value="1"/>
</dbReference>
<dbReference type="InterPro" id="IPR021287">
    <property type="entry name" value="Trans-sialidase_CS"/>
</dbReference>
<feature type="region of interest" description="Disordered" evidence="1">
    <location>
        <begin position="392"/>
        <end position="413"/>
    </location>
</feature>
<name>K2NPP5_TRYCR</name>
<proteinExistence type="predicted"/>
<dbReference type="EMBL" id="AHKC01011400">
    <property type="protein sequence ID" value="EKF30837.1"/>
    <property type="molecule type" value="Genomic_DNA"/>
</dbReference>